<evidence type="ECO:0000256" key="3">
    <source>
        <dbReference type="ARBA" id="ARBA00022449"/>
    </source>
</evidence>
<feature type="domain" description="Cation/H+ exchanger transmembrane" evidence="10">
    <location>
        <begin position="13"/>
        <end position="407"/>
    </location>
</feature>
<dbReference type="InterPro" id="IPR006153">
    <property type="entry name" value="Cation/H_exchanger_TM"/>
</dbReference>
<dbReference type="Proteomes" id="UP000295361">
    <property type="component" value="Unassembled WGS sequence"/>
</dbReference>
<evidence type="ECO:0000256" key="5">
    <source>
        <dbReference type="ARBA" id="ARBA00022692"/>
    </source>
</evidence>
<dbReference type="AlphaFoldDB" id="A0A4R6QN35"/>
<keyword evidence="6 9" id="KW-1133">Transmembrane helix</keyword>
<dbReference type="GO" id="GO:0015297">
    <property type="term" value="F:antiporter activity"/>
    <property type="evidence" value="ECO:0007669"/>
    <property type="project" value="UniProtKB-KW"/>
</dbReference>
<keyword evidence="7" id="KW-0406">Ion transport</keyword>
<keyword evidence="3" id="KW-0050">Antiport</keyword>
<evidence type="ECO:0000256" key="6">
    <source>
        <dbReference type="ARBA" id="ARBA00022989"/>
    </source>
</evidence>
<evidence type="ECO:0000256" key="1">
    <source>
        <dbReference type="ARBA" id="ARBA00004651"/>
    </source>
</evidence>
<feature type="transmembrane region" description="Helical" evidence="9">
    <location>
        <begin position="165"/>
        <end position="184"/>
    </location>
</feature>
<keyword evidence="2" id="KW-0813">Transport</keyword>
<reference evidence="11 12" key="1">
    <citation type="submission" date="2019-03" db="EMBL/GenBank/DDBJ databases">
        <title>Genomic Encyclopedia of Type Strains, Phase IV (KMG-IV): sequencing the most valuable type-strain genomes for metagenomic binning, comparative biology and taxonomic classification.</title>
        <authorList>
            <person name="Goeker M."/>
        </authorList>
    </citation>
    <scope>NUCLEOTIDE SEQUENCE [LARGE SCALE GENOMIC DNA]</scope>
    <source>
        <strain evidence="11 12">DSM 16998</strain>
    </source>
</reference>
<evidence type="ECO:0000256" key="7">
    <source>
        <dbReference type="ARBA" id="ARBA00023065"/>
    </source>
</evidence>
<sequence length="424" mass="45276">MLTASLLLLGVVLIAMGLAEHPMRRLPLSPAVVYLMVGWGVGALVKPWHEATAQGYAPVMVVVTEVAVLISLFAVGLRLRVPPLWRAWRVAALLATVGMVITIALSAAAAHWLLGMGWPLALLLGAVLAPTDPVLASEVQIRSENDRDAVRLSLTAEGGLNDGTALPAVMLALGLLGLHSLGTGDLPWLKWVWADLLWPIVGGALLGWACGHGLGWAIRMRLRRQHELGWDELLYLGAIALSYGLARATATSAFLVVFVAGVALFHEGTRAAAAMAEAKADSTHLSRRLLAFGQRCERLVEVSMVLCLGVAMPWVDWSWPQVGFALLLIFIVRPVSVYASLLGSGLPATQRRLLAWFGIRGVGSLFYLAFALEHGLKGQQASVLTSVCLLSIAGSIVLHGVSATPLMGHYQKHRSRRAGKTPPG</sequence>
<feature type="transmembrane region" description="Helical" evidence="9">
    <location>
        <begin position="353"/>
        <end position="372"/>
    </location>
</feature>
<feature type="transmembrane region" description="Helical" evidence="9">
    <location>
        <begin position="56"/>
        <end position="79"/>
    </location>
</feature>
<feature type="transmembrane region" description="Helical" evidence="9">
    <location>
        <begin position="91"/>
        <end position="114"/>
    </location>
</feature>
<accession>A0A4R6QN35</accession>
<dbReference type="EMBL" id="SNXS01000004">
    <property type="protein sequence ID" value="TDP64275.1"/>
    <property type="molecule type" value="Genomic_DNA"/>
</dbReference>
<evidence type="ECO:0000259" key="10">
    <source>
        <dbReference type="Pfam" id="PF00999"/>
    </source>
</evidence>
<keyword evidence="8 9" id="KW-0472">Membrane</keyword>
<protein>
    <submittedName>
        <fullName evidence="11">Sodium/proton antiporter (CPA1 family)</fullName>
    </submittedName>
</protein>
<evidence type="ECO:0000256" key="4">
    <source>
        <dbReference type="ARBA" id="ARBA00022475"/>
    </source>
</evidence>
<keyword evidence="5 9" id="KW-0812">Transmembrane</keyword>
<feature type="transmembrane region" description="Helical" evidence="9">
    <location>
        <begin position="238"/>
        <end position="265"/>
    </location>
</feature>
<keyword evidence="4" id="KW-1003">Cell membrane</keyword>
<dbReference type="InterPro" id="IPR038770">
    <property type="entry name" value="Na+/solute_symporter_sf"/>
</dbReference>
<dbReference type="PANTHER" id="PTHR32507:SF8">
    <property type="entry name" value="CNH1P"/>
    <property type="match status" value="1"/>
</dbReference>
<dbReference type="OrthoDB" id="9810860at2"/>
<dbReference type="FunCoup" id="A0A4R6QN35">
    <property type="interactions" value="114"/>
</dbReference>
<evidence type="ECO:0000256" key="9">
    <source>
        <dbReference type="SAM" id="Phobius"/>
    </source>
</evidence>
<dbReference type="GO" id="GO:1902600">
    <property type="term" value="P:proton transmembrane transport"/>
    <property type="evidence" value="ECO:0007669"/>
    <property type="project" value="InterPro"/>
</dbReference>
<feature type="transmembrane region" description="Helical" evidence="9">
    <location>
        <begin position="321"/>
        <end position="341"/>
    </location>
</feature>
<comment type="caution">
    <text evidence="11">The sequence shown here is derived from an EMBL/GenBank/DDBJ whole genome shotgun (WGS) entry which is preliminary data.</text>
</comment>
<evidence type="ECO:0000256" key="2">
    <source>
        <dbReference type="ARBA" id="ARBA00022448"/>
    </source>
</evidence>
<evidence type="ECO:0000313" key="11">
    <source>
        <dbReference type="EMBL" id="TDP64275.1"/>
    </source>
</evidence>
<name>A0A4R6QN35_9BURK</name>
<evidence type="ECO:0000256" key="8">
    <source>
        <dbReference type="ARBA" id="ARBA00023136"/>
    </source>
</evidence>
<proteinExistence type="predicted"/>
<keyword evidence="12" id="KW-1185">Reference proteome</keyword>
<dbReference type="Pfam" id="PF00999">
    <property type="entry name" value="Na_H_Exchanger"/>
    <property type="match status" value="1"/>
</dbReference>
<gene>
    <name evidence="11" type="ORF">DES47_104564</name>
</gene>
<dbReference type="InParanoid" id="A0A4R6QN35"/>
<comment type="subcellular location">
    <subcellularLocation>
        <location evidence="1">Cell membrane</location>
        <topology evidence="1">Multi-pass membrane protein</topology>
    </subcellularLocation>
</comment>
<dbReference type="RefSeq" id="WP_133702092.1">
    <property type="nucleotide sequence ID" value="NZ_SNXS01000004.1"/>
</dbReference>
<evidence type="ECO:0000313" key="12">
    <source>
        <dbReference type="Proteomes" id="UP000295361"/>
    </source>
</evidence>
<dbReference type="GO" id="GO:0005886">
    <property type="term" value="C:plasma membrane"/>
    <property type="evidence" value="ECO:0007669"/>
    <property type="project" value="UniProtKB-SubCell"/>
</dbReference>
<dbReference type="Gene3D" id="1.20.1530.20">
    <property type="match status" value="1"/>
</dbReference>
<feature type="transmembrane region" description="Helical" evidence="9">
    <location>
        <begin position="196"/>
        <end position="218"/>
    </location>
</feature>
<dbReference type="PANTHER" id="PTHR32507">
    <property type="entry name" value="NA(+)/H(+) ANTIPORTER 1"/>
    <property type="match status" value="1"/>
</dbReference>
<organism evidence="11 12">
    <name type="scientific">Roseateles toxinivorans</name>
    <dbReference type="NCBI Taxonomy" id="270368"/>
    <lineage>
        <taxon>Bacteria</taxon>
        <taxon>Pseudomonadati</taxon>
        <taxon>Pseudomonadota</taxon>
        <taxon>Betaproteobacteria</taxon>
        <taxon>Burkholderiales</taxon>
        <taxon>Sphaerotilaceae</taxon>
        <taxon>Roseateles</taxon>
    </lineage>
</organism>
<feature type="transmembrane region" description="Helical" evidence="9">
    <location>
        <begin position="384"/>
        <end position="407"/>
    </location>
</feature>